<sequence length="1452" mass="159556">MSCSFPEYSPQPFLSNLDHPCHSTGPLWEMPAYDVLVLGATGFTGRLACEYLANRGGEKVNWAMAGRSLDKLEKIRKELPESAKDTPLVKVDVKNPADLEEAAKSCKVIINYAGTPYSDKALPVVEACVNNGSCYIDITGEVNFVKSSADRYDEKAKEKKSLIVHCCGFDSIPSDIGAFLAATEMKKRHNMGCARIRTVIGDQSGSFSGGTLESGAYMMDNANIENADAMKKPYGLDPPGGQAGPDTADFGDIRALGYDKDAESWAMPFVMAPVNCRIIRRSNALLGYPYGNACSVGEVMEWRMTCPICGSTANMASIVTATRSPRDSLKSYALGRCRSIVARQSKVDDFCKHVDAHLPKDGKKVVFATAWLATDNVFVALMRKHFPEVLTGMNLVAIDTLRLFPTALECAKLVEEKYGKKDEFIAKYGDCEELDSADFDFVSKETNAAAQECREKLVQVEPFQRALEECVLVLWDFLQSESLKECEKDILITGRRMDQAAQRIKLDVWEDQKRTLNPMANFSWQDITDYVDKEGVPVNAGHNWAFRCDAPIEAEIKGSPPAAVTYVFKSFGDMPLGHALGHTTVPVEPHESERAGRFVRQAKTECGIHTRTTFAGAPHCGSLVDLMVKDAATIKSLTASTVKSIELNERQACDVFCLLSGAFSPLTGFMEEAAYNSVVKDAALKTQQELEVDAAAKKQKAEKERIRKLIITLGDENKKVVSQIRGLAAALEDDIPLHGDLIRRTLVECAKSLPVKSGIYAAWLSKMAEKHPEWSASVVSNSLEELRAAIQGGRTANTQLLLRFLVSLANTGVVGVNAALEFLKEVMGIGQSLPPNKGGDFGCFMVLAQLPFLSAAAYQQGKEKVDGLLADAAKHLQSRDTKWKSLLQTTEGAGLSDRLEEIHTGLQGLSSNGWSSQVVLHVPGTQAAAAGVAGMPDVKLDMTAEDFSKTRPRQPVPIVAAKLLTSQMEAGESLSIADRWVLEDYVLLTVEMFSSDVEECSKQLLRIPVLHPHFEAIVVEILFCQMLQLPAPRLAPLFYSRLMEVCAEKQTSMKKLIDAAFQALFRNLADLDEDCLDVLADAFACRLSNNAFQTDFSLLVGPKTTDEAKRLAQWTLQKLQRLLEHQNMMSKLPEALRSLAPAEPKPASGLPVVSKPQFGRMINLVRLKDANAEKVLEFCQWLMKSGDQAKEDPAGGKAEEDKEEPDAKRQKTDAKPPVHEDFGESPPEPWRLEEVAELVLSVMLQQGHKTPTHMAKILDGHVEVLMKLNPEDETAADSFGKALAKCVFEFWRANGQRLELTIDSLLNRKVLSPRPVAEVALLSKDCDSMHIRNVLHTAVRKGLDRLQSARTELAVAKKLVQEDALEKRRTELDNAIQQVASLFLCIFTGLVRNVEDARNDASLCKIRLRRIAAVGRRYLSDIKPLVDAAGSKIPGVSSNPDIAEVFATLGTL</sequence>
<dbReference type="InterPro" id="IPR005097">
    <property type="entry name" value="Sacchrp_dh_NADP-bd"/>
</dbReference>
<dbReference type="InterPro" id="IPR002500">
    <property type="entry name" value="PAPS_reduct_dom"/>
</dbReference>
<dbReference type="GO" id="GO:0000339">
    <property type="term" value="F:RNA cap binding"/>
    <property type="evidence" value="ECO:0007669"/>
    <property type="project" value="InterPro"/>
</dbReference>
<evidence type="ECO:0000313" key="7">
    <source>
        <dbReference type="EMBL" id="OLP97864.1"/>
    </source>
</evidence>
<dbReference type="InterPro" id="IPR036291">
    <property type="entry name" value="NAD(P)-bd_dom_sf"/>
</dbReference>
<comment type="caution">
    <text evidence="7">The sequence shown here is derived from an EMBL/GenBank/DDBJ whole genome shotgun (WGS) entry which is preliminary data.</text>
</comment>
<keyword evidence="8" id="KW-1185">Reference proteome</keyword>
<accession>A0A1Q9DRU3</accession>
<dbReference type="GO" id="GO:0003729">
    <property type="term" value="F:mRNA binding"/>
    <property type="evidence" value="ECO:0007669"/>
    <property type="project" value="TreeGrafter"/>
</dbReference>
<protein>
    <submittedName>
        <fullName evidence="7">Putative trans-acting enoyl reductase</fullName>
    </submittedName>
</protein>
<dbReference type="PANTHER" id="PTHR12412:SF2">
    <property type="entry name" value="NUCLEAR CAP-BINDING PROTEIN SUBUNIT 1"/>
    <property type="match status" value="1"/>
</dbReference>
<reference evidence="7 8" key="1">
    <citation type="submission" date="2016-02" db="EMBL/GenBank/DDBJ databases">
        <title>Genome analysis of coral dinoflagellate symbionts highlights evolutionary adaptations to a symbiotic lifestyle.</title>
        <authorList>
            <person name="Aranda M."/>
            <person name="Li Y."/>
            <person name="Liew Y.J."/>
            <person name="Baumgarten S."/>
            <person name="Simakov O."/>
            <person name="Wilson M."/>
            <person name="Piel J."/>
            <person name="Ashoor H."/>
            <person name="Bougouffa S."/>
            <person name="Bajic V.B."/>
            <person name="Ryu T."/>
            <person name="Ravasi T."/>
            <person name="Bayer T."/>
            <person name="Micklem G."/>
            <person name="Kim H."/>
            <person name="Bhak J."/>
            <person name="Lajeunesse T.C."/>
            <person name="Voolstra C.R."/>
        </authorList>
    </citation>
    <scope>NUCLEOTIDE SEQUENCE [LARGE SCALE GENOMIC DNA]</scope>
    <source>
        <strain evidence="7 8">CCMP2467</strain>
    </source>
</reference>
<evidence type="ECO:0000259" key="4">
    <source>
        <dbReference type="Pfam" id="PF09088"/>
    </source>
</evidence>
<feature type="compositionally biased region" description="Basic and acidic residues" evidence="1">
    <location>
        <begin position="1187"/>
        <end position="1222"/>
    </location>
</feature>
<dbReference type="GO" id="GO:0005634">
    <property type="term" value="C:nucleus"/>
    <property type="evidence" value="ECO:0007669"/>
    <property type="project" value="TreeGrafter"/>
</dbReference>
<dbReference type="GO" id="GO:0000184">
    <property type="term" value="P:nuclear-transcribed mRNA catabolic process, nonsense-mediated decay"/>
    <property type="evidence" value="ECO:0007669"/>
    <property type="project" value="TreeGrafter"/>
</dbReference>
<dbReference type="SUPFAM" id="SSF52402">
    <property type="entry name" value="Adenine nucleotide alpha hydrolases-like"/>
    <property type="match status" value="1"/>
</dbReference>
<dbReference type="SUPFAM" id="SSF88697">
    <property type="entry name" value="PUA domain-like"/>
    <property type="match status" value="1"/>
</dbReference>
<feature type="domain" description="ATP-sulfurylase PUA-like" evidence="6">
    <location>
        <begin position="617"/>
        <end position="686"/>
    </location>
</feature>
<dbReference type="Gene3D" id="1.25.40.180">
    <property type="match status" value="3"/>
</dbReference>
<proteinExistence type="predicted"/>
<dbReference type="InterPro" id="IPR014729">
    <property type="entry name" value="Rossmann-like_a/b/a_fold"/>
</dbReference>
<dbReference type="InterPro" id="IPR015174">
    <property type="entry name" value="MIF4G-like_typ-2"/>
</dbReference>
<dbReference type="Pfam" id="PF14306">
    <property type="entry name" value="PUA_2"/>
    <property type="match status" value="1"/>
</dbReference>
<dbReference type="Gene3D" id="3.40.50.620">
    <property type="entry name" value="HUPs"/>
    <property type="match status" value="1"/>
</dbReference>
<gene>
    <name evidence="7" type="ORF">AK812_SmicGene19756</name>
</gene>
<dbReference type="InterPro" id="IPR015172">
    <property type="entry name" value="MIF4G-like_typ-1"/>
</dbReference>
<evidence type="ECO:0000256" key="1">
    <source>
        <dbReference type="SAM" id="MobiDB-lite"/>
    </source>
</evidence>
<dbReference type="SUPFAM" id="SSF51735">
    <property type="entry name" value="NAD(P)-binding Rossmann-fold domains"/>
    <property type="match status" value="1"/>
</dbReference>
<dbReference type="Pfam" id="PF03435">
    <property type="entry name" value="Sacchrp_dh_NADP"/>
    <property type="match status" value="1"/>
</dbReference>
<feature type="domain" description="Saccharopine dehydrogenase NADP binding" evidence="3">
    <location>
        <begin position="35"/>
        <end position="163"/>
    </location>
</feature>
<dbReference type="Pfam" id="PF09090">
    <property type="entry name" value="MIF4G_like_2"/>
    <property type="match status" value="1"/>
</dbReference>
<evidence type="ECO:0000259" key="3">
    <source>
        <dbReference type="Pfam" id="PF03435"/>
    </source>
</evidence>
<evidence type="ECO:0000259" key="2">
    <source>
        <dbReference type="Pfam" id="PF01507"/>
    </source>
</evidence>
<dbReference type="InterPro" id="IPR016024">
    <property type="entry name" value="ARM-type_fold"/>
</dbReference>
<dbReference type="GO" id="GO:0006406">
    <property type="term" value="P:mRNA export from nucleus"/>
    <property type="evidence" value="ECO:0007669"/>
    <property type="project" value="InterPro"/>
</dbReference>
<dbReference type="GO" id="GO:0003824">
    <property type="term" value="F:catalytic activity"/>
    <property type="evidence" value="ECO:0007669"/>
    <property type="project" value="InterPro"/>
</dbReference>
<dbReference type="Proteomes" id="UP000186817">
    <property type="component" value="Unassembled WGS sequence"/>
</dbReference>
<dbReference type="InterPro" id="IPR015947">
    <property type="entry name" value="PUA-like_sf"/>
</dbReference>
<dbReference type="InterPro" id="IPR025980">
    <property type="entry name" value="ATP-Sase_PUA-like_dom"/>
</dbReference>
<dbReference type="Pfam" id="PF09088">
    <property type="entry name" value="MIF4G_like"/>
    <property type="match status" value="1"/>
</dbReference>
<feature type="region of interest" description="Disordered" evidence="1">
    <location>
        <begin position="1187"/>
        <end position="1228"/>
    </location>
</feature>
<dbReference type="Pfam" id="PF01507">
    <property type="entry name" value="PAPS_reduct"/>
    <property type="match status" value="1"/>
</dbReference>
<evidence type="ECO:0000259" key="6">
    <source>
        <dbReference type="Pfam" id="PF14306"/>
    </source>
</evidence>
<dbReference type="EMBL" id="LSRX01000418">
    <property type="protein sequence ID" value="OLP97864.1"/>
    <property type="molecule type" value="Genomic_DNA"/>
</dbReference>
<evidence type="ECO:0000259" key="5">
    <source>
        <dbReference type="Pfam" id="PF09090"/>
    </source>
</evidence>
<feature type="domain" description="Phosphoadenosine phosphosulphate reductase" evidence="2">
    <location>
        <begin position="367"/>
        <end position="570"/>
    </location>
</feature>
<name>A0A1Q9DRU3_SYMMI</name>
<dbReference type="OrthoDB" id="412692at2759"/>
<organism evidence="7 8">
    <name type="scientific">Symbiodinium microadriaticum</name>
    <name type="common">Dinoflagellate</name>
    <name type="synonym">Zooxanthella microadriatica</name>
    <dbReference type="NCBI Taxonomy" id="2951"/>
    <lineage>
        <taxon>Eukaryota</taxon>
        <taxon>Sar</taxon>
        <taxon>Alveolata</taxon>
        <taxon>Dinophyceae</taxon>
        <taxon>Suessiales</taxon>
        <taxon>Symbiodiniaceae</taxon>
        <taxon>Symbiodinium</taxon>
    </lineage>
</organism>
<evidence type="ECO:0000313" key="8">
    <source>
        <dbReference type="Proteomes" id="UP000186817"/>
    </source>
</evidence>
<dbReference type="InterPro" id="IPR027159">
    <property type="entry name" value="CBP80"/>
</dbReference>
<dbReference type="SUPFAM" id="SSF48371">
    <property type="entry name" value="ARM repeat"/>
    <property type="match status" value="3"/>
</dbReference>
<dbReference type="PANTHER" id="PTHR12412">
    <property type="entry name" value="CAP BINDING PROTEIN"/>
    <property type="match status" value="1"/>
</dbReference>
<feature type="domain" description="MIF4G-like type 1" evidence="4">
    <location>
        <begin position="1013"/>
        <end position="1095"/>
    </location>
</feature>
<dbReference type="Gene3D" id="3.40.50.720">
    <property type="entry name" value="NAD(P)-binding Rossmann-like Domain"/>
    <property type="match status" value="1"/>
</dbReference>
<dbReference type="GO" id="GO:0005846">
    <property type="term" value="C:nuclear cap binding complex"/>
    <property type="evidence" value="ECO:0007669"/>
    <property type="project" value="InterPro"/>
</dbReference>
<feature type="domain" description="MIF4G-like type 2" evidence="5">
    <location>
        <begin position="1234"/>
        <end position="1397"/>
    </location>
</feature>